<gene>
    <name evidence="1" type="ORF">OH76DRAFT_1328062</name>
</gene>
<keyword evidence="2" id="KW-1185">Reference proteome</keyword>
<feature type="non-terminal residue" evidence="1">
    <location>
        <position position="1"/>
    </location>
</feature>
<dbReference type="OrthoDB" id="2753930at2759"/>
<organism evidence="1 2">
    <name type="scientific">Lentinus brumalis</name>
    <dbReference type="NCBI Taxonomy" id="2498619"/>
    <lineage>
        <taxon>Eukaryota</taxon>
        <taxon>Fungi</taxon>
        <taxon>Dikarya</taxon>
        <taxon>Basidiomycota</taxon>
        <taxon>Agaricomycotina</taxon>
        <taxon>Agaricomycetes</taxon>
        <taxon>Polyporales</taxon>
        <taxon>Polyporaceae</taxon>
        <taxon>Lentinus</taxon>
    </lineage>
</organism>
<accession>A0A371D1C3</accession>
<dbReference type="AlphaFoldDB" id="A0A371D1C3"/>
<dbReference type="Proteomes" id="UP000256964">
    <property type="component" value="Unassembled WGS sequence"/>
</dbReference>
<sequence>EVQYYFQCHIGGEMRTLALVSKYGPPNEALLMESSGVVWACCAAPPGRGLEVIDVKTIIACVAMIP</sequence>
<protein>
    <submittedName>
        <fullName evidence="1">Uncharacterized protein</fullName>
    </submittedName>
</protein>
<proteinExistence type="predicted"/>
<evidence type="ECO:0000313" key="1">
    <source>
        <dbReference type="EMBL" id="RDX46348.1"/>
    </source>
</evidence>
<feature type="non-terminal residue" evidence="1">
    <location>
        <position position="66"/>
    </location>
</feature>
<dbReference type="EMBL" id="KZ857428">
    <property type="protein sequence ID" value="RDX46348.1"/>
    <property type="molecule type" value="Genomic_DNA"/>
</dbReference>
<name>A0A371D1C3_9APHY</name>
<evidence type="ECO:0000313" key="2">
    <source>
        <dbReference type="Proteomes" id="UP000256964"/>
    </source>
</evidence>
<reference evidence="1 2" key="1">
    <citation type="journal article" date="2018" name="Biotechnol. Biofuels">
        <title>Integrative visual omics of the white-rot fungus Polyporus brumalis exposes the biotechnological potential of its oxidative enzymes for delignifying raw plant biomass.</title>
        <authorList>
            <person name="Miyauchi S."/>
            <person name="Rancon A."/>
            <person name="Drula E."/>
            <person name="Hage H."/>
            <person name="Chaduli D."/>
            <person name="Favel A."/>
            <person name="Grisel S."/>
            <person name="Henrissat B."/>
            <person name="Herpoel-Gimbert I."/>
            <person name="Ruiz-Duenas F.J."/>
            <person name="Chevret D."/>
            <person name="Hainaut M."/>
            <person name="Lin J."/>
            <person name="Wang M."/>
            <person name="Pangilinan J."/>
            <person name="Lipzen A."/>
            <person name="Lesage-Meessen L."/>
            <person name="Navarro D."/>
            <person name="Riley R."/>
            <person name="Grigoriev I.V."/>
            <person name="Zhou S."/>
            <person name="Raouche S."/>
            <person name="Rosso M.N."/>
        </authorList>
    </citation>
    <scope>NUCLEOTIDE SEQUENCE [LARGE SCALE GENOMIC DNA]</scope>
    <source>
        <strain evidence="1 2">BRFM 1820</strain>
    </source>
</reference>